<keyword evidence="2" id="KW-0813">Transport</keyword>
<dbReference type="PANTHER" id="PTHR43649">
    <property type="entry name" value="ARABINOSE-BINDING PROTEIN-RELATED"/>
    <property type="match status" value="1"/>
</dbReference>
<evidence type="ECO:0000313" key="4">
    <source>
        <dbReference type="Proteomes" id="UP000292927"/>
    </source>
</evidence>
<sequence>MRFRTTGKKIAACIIGILLGLAGCGGPEMGTAGSDGNAGAAEEEKITIRLLIDEQNVPYYQEIVREMEIMFPEYHIISEPWEQMQAEKRVKTAFASGAETIDVVKWFPNQMGTFISSGMALDLTPYMDEEWSSIWSEHALEIGTYGGKLYSVPNTTVYPMIEVNEDIFRQAGVEVKEGWNWQEFEDACQKIQERTGAFPFGIRDTRVCWMMRNAMLQVWPSESQTELFCEGEISFRNKRLVGALDKVNELFVRNYAYPGGAAAFSQTNEQIKDAFANGEIAMMFNVNSNGMQSLRDMEAAGWENIRIVNYPTMYQAGRNYILGGCDGYFIPSNTAHPDAAVKVLKYLTSKRVFQKQAEYGDVIPTKAELSGETTEEFSKDSARVYSREVMNLSSQMYDYINNDLASGYYKNKENALKKLEQLRAGE</sequence>
<dbReference type="InterPro" id="IPR050490">
    <property type="entry name" value="Bact_solute-bd_prot1"/>
</dbReference>
<dbReference type="PANTHER" id="PTHR43649:SF29">
    <property type="entry name" value="OSMOPROTECTIVE COMPOUNDS-BINDING PROTEIN GGTB"/>
    <property type="match status" value="1"/>
</dbReference>
<comment type="similarity">
    <text evidence="1">Belongs to the bacterial solute-binding protein 1 family.</text>
</comment>
<dbReference type="Proteomes" id="UP000292927">
    <property type="component" value="Unassembled WGS sequence"/>
</dbReference>
<reference evidence="3 4" key="1">
    <citation type="submission" date="2019-02" db="EMBL/GenBank/DDBJ databases">
        <title>Genomic Encyclopedia of Type Strains, Phase IV (KMG-IV): sequencing the most valuable type-strain genomes for metagenomic binning, comparative biology and taxonomic classification.</title>
        <authorList>
            <person name="Goeker M."/>
        </authorList>
    </citation>
    <scope>NUCLEOTIDE SEQUENCE [LARGE SCALE GENOMIC DNA]</scope>
    <source>
        <strain evidence="3 4">DSM 29486</strain>
    </source>
</reference>
<gene>
    <name evidence="3" type="ORF">EV209_1116</name>
</gene>
<keyword evidence="4" id="KW-1185">Reference proteome</keyword>
<name>A0A4Q7PQ13_9FIRM</name>
<organism evidence="3 4">
    <name type="scientific">Cuneatibacter caecimuris</name>
    <dbReference type="NCBI Taxonomy" id="1796618"/>
    <lineage>
        <taxon>Bacteria</taxon>
        <taxon>Bacillati</taxon>
        <taxon>Bacillota</taxon>
        <taxon>Clostridia</taxon>
        <taxon>Lachnospirales</taxon>
        <taxon>Lachnospiraceae</taxon>
        <taxon>Cuneatibacter</taxon>
    </lineage>
</organism>
<evidence type="ECO:0000313" key="3">
    <source>
        <dbReference type="EMBL" id="RZT02983.1"/>
    </source>
</evidence>
<dbReference type="OrthoDB" id="41208at2"/>
<dbReference type="EMBL" id="SGXF01000001">
    <property type="protein sequence ID" value="RZT02983.1"/>
    <property type="molecule type" value="Genomic_DNA"/>
</dbReference>
<dbReference type="InterPro" id="IPR006059">
    <property type="entry name" value="SBP"/>
</dbReference>
<proteinExistence type="inferred from homology"/>
<dbReference type="Pfam" id="PF01547">
    <property type="entry name" value="SBP_bac_1"/>
    <property type="match status" value="1"/>
</dbReference>
<evidence type="ECO:0000256" key="2">
    <source>
        <dbReference type="ARBA" id="ARBA00022448"/>
    </source>
</evidence>
<dbReference type="PROSITE" id="PS51257">
    <property type="entry name" value="PROKAR_LIPOPROTEIN"/>
    <property type="match status" value="1"/>
</dbReference>
<dbReference type="SUPFAM" id="SSF53850">
    <property type="entry name" value="Periplasmic binding protein-like II"/>
    <property type="match status" value="1"/>
</dbReference>
<comment type="caution">
    <text evidence="3">The sequence shown here is derived from an EMBL/GenBank/DDBJ whole genome shotgun (WGS) entry which is preliminary data.</text>
</comment>
<dbReference type="Gene3D" id="3.40.190.10">
    <property type="entry name" value="Periplasmic binding protein-like II"/>
    <property type="match status" value="1"/>
</dbReference>
<accession>A0A4Q7PQ13</accession>
<evidence type="ECO:0000256" key="1">
    <source>
        <dbReference type="ARBA" id="ARBA00008520"/>
    </source>
</evidence>
<dbReference type="AlphaFoldDB" id="A0A4Q7PQ13"/>
<protein>
    <submittedName>
        <fullName evidence="3">ABC-type glycerol-3-phosphate transport system substrate-binding protein</fullName>
    </submittedName>
</protein>